<sequence>MLEGECCKGGVVVGEGRRGGKVFKRAGEKKTGEGRICREWGEVRGDEAQKLERWGRKELFAGG</sequence>
<dbReference type="EMBL" id="FN645454">
    <property type="protein sequence ID" value="CBI76862.1"/>
    <property type="molecule type" value="Genomic_DNA"/>
</dbReference>
<reference evidence="2" key="1">
    <citation type="submission" date="2009-11" db="EMBL/GenBank/DDBJ databases">
        <title>Genome sequencing of Bartonella species and comparative genomics.</title>
        <authorList>
            <person name="Engel P."/>
            <person name="Salzburger W."/>
            <person name="Marius L."/>
            <person name="Chao-Chin C."/>
            <person name="Soichi M."/>
            <person name="Christa L."/>
            <person name="Alexandra C."/>
            <person name="Aurelie L."/>
            <person name="Claudine M."/>
            <person name="Stephan S.C."/>
            <person name="Christoph D."/>
        </authorList>
    </citation>
    <scope>NUCLEOTIDE SEQUENCE [LARGE SCALE GENOMIC DNA]</scope>
    <source>
        <strain evidence="2">CIP 104772 / 73</strain>
    </source>
</reference>
<accession>E6YJ24</accession>
<name>E6YJ24_BARC7</name>
<dbReference type="AlphaFoldDB" id="E6YJ24"/>
<gene>
    <name evidence="1" type="ordered locus">BARCL_1190</name>
</gene>
<dbReference type="Proteomes" id="UP000009101">
    <property type="component" value="Chromosome"/>
</dbReference>
<protein>
    <submittedName>
        <fullName evidence="1">Uncharacterized protein</fullName>
    </submittedName>
</protein>
<proteinExistence type="predicted"/>
<dbReference type="KEGG" id="bcd:BARCL_1190"/>
<organism evidence="1 2">
    <name type="scientific">Bartonella clarridgeiae (strain CCUG 45776 / CIP 104772 / 73)</name>
    <dbReference type="NCBI Taxonomy" id="696125"/>
    <lineage>
        <taxon>Bacteria</taxon>
        <taxon>Pseudomonadati</taxon>
        <taxon>Pseudomonadota</taxon>
        <taxon>Alphaproteobacteria</taxon>
        <taxon>Hyphomicrobiales</taxon>
        <taxon>Bartonellaceae</taxon>
        <taxon>Bartonella</taxon>
    </lineage>
</organism>
<dbReference type="HOGENOM" id="CLU_2876714_0_0_5"/>
<evidence type="ECO:0000313" key="2">
    <source>
        <dbReference type="Proteomes" id="UP000009101"/>
    </source>
</evidence>
<keyword evidence="2" id="KW-1185">Reference proteome</keyword>
<reference evidence="1 2" key="2">
    <citation type="journal article" date="2011" name="PLoS Genet.">
        <title>Parallel evolution of a type IV secretion system in radiating lineages of the host-restricted bacterial pathogen Bartonella.</title>
        <authorList>
            <person name="Engel P."/>
            <person name="Salzburger W."/>
            <person name="Liesch M."/>
            <person name="Chang C.C."/>
            <person name="Maruyama S."/>
            <person name="Lanz C."/>
            <person name="Calteau A."/>
            <person name="Lajus A."/>
            <person name="Medigue C."/>
            <person name="Schuster S.C."/>
            <person name="Dehio C."/>
        </authorList>
    </citation>
    <scope>NUCLEOTIDE SEQUENCE [LARGE SCALE GENOMIC DNA]</scope>
    <source>
        <strain evidence="2">CIP 104772 / 73</strain>
    </source>
</reference>
<evidence type="ECO:0000313" key="1">
    <source>
        <dbReference type="EMBL" id="CBI76862.1"/>
    </source>
</evidence>
<dbReference type="RefSeq" id="WP_013545485.1">
    <property type="nucleotide sequence ID" value="NC_014932.1"/>
</dbReference>